<evidence type="ECO:0000313" key="1">
    <source>
        <dbReference type="EMBL" id="KAH0920490.1"/>
    </source>
</evidence>
<reference evidence="1 2" key="1">
    <citation type="submission" date="2021-05" db="EMBL/GenBank/DDBJ databases">
        <title>Genome Assembly of Synthetic Allotetraploid Brassica napus Reveals Homoeologous Exchanges between Subgenomes.</title>
        <authorList>
            <person name="Davis J.T."/>
        </authorList>
    </citation>
    <scope>NUCLEOTIDE SEQUENCE [LARGE SCALE GENOMIC DNA]</scope>
    <source>
        <strain evidence="2">cv. Da-Ae</strain>
        <tissue evidence="1">Seedling</tissue>
    </source>
</reference>
<comment type="caution">
    <text evidence="1">The sequence shown here is derived from an EMBL/GenBank/DDBJ whole genome shotgun (WGS) entry which is preliminary data.</text>
</comment>
<organism evidence="1 2">
    <name type="scientific">Brassica napus</name>
    <name type="common">Rape</name>
    <dbReference type="NCBI Taxonomy" id="3708"/>
    <lineage>
        <taxon>Eukaryota</taxon>
        <taxon>Viridiplantae</taxon>
        <taxon>Streptophyta</taxon>
        <taxon>Embryophyta</taxon>
        <taxon>Tracheophyta</taxon>
        <taxon>Spermatophyta</taxon>
        <taxon>Magnoliopsida</taxon>
        <taxon>eudicotyledons</taxon>
        <taxon>Gunneridae</taxon>
        <taxon>Pentapetalae</taxon>
        <taxon>rosids</taxon>
        <taxon>malvids</taxon>
        <taxon>Brassicales</taxon>
        <taxon>Brassicaceae</taxon>
        <taxon>Brassiceae</taxon>
        <taxon>Brassica</taxon>
    </lineage>
</organism>
<proteinExistence type="predicted"/>
<protein>
    <submittedName>
        <fullName evidence="1">Uncharacterized protein</fullName>
    </submittedName>
</protein>
<dbReference type="Proteomes" id="UP000824890">
    <property type="component" value="Unassembled WGS sequence"/>
</dbReference>
<evidence type="ECO:0000313" key="2">
    <source>
        <dbReference type="Proteomes" id="UP000824890"/>
    </source>
</evidence>
<name>A0ABQ8CTS9_BRANA</name>
<accession>A0ABQ8CTS9</accession>
<sequence length="107" mass="12426">MQANLRSVLAQVSRGGRDVGSRRDFISYLGNNSKTKGGRTRPVTRLIKEKLRLFGRSWTYGYCAVMSWAIIQMFEHRRRIEIDLAERSGSKPKTSFRDVLRWFGDNN</sequence>
<keyword evidence="2" id="KW-1185">Reference proteome</keyword>
<dbReference type="EMBL" id="JAGKQM010000007">
    <property type="protein sequence ID" value="KAH0920490.1"/>
    <property type="molecule type" value="Genomic_DNA"/>
</dbReference>
<gene>
    <name evidence="1" type="ORF">HID58_028150</name>
</gene>